<evidence type="ECO:0000313" key="3">
    <source>
        <dbReference type="Proteomes" id="UP001501759"/>
    </source>
</evidence>
<name>A0ABP9IWY9_9ACTN</name>
<protein>
    <recommendedName>
        <fullName evidence="4">Serine/threonine protein kinase</fullName>
    </recommendedName>
</protein>
<feature type="compositionally biased region" description="Low complexity" evidence="1">
    <location>
        <begin position="64"/>
        <end position="82"/>
    </location>
</feature>
<reference evidence="3" key="1">
    <citation type="journal article" date="2019" name="Int. J. Syst. Evol. Microbiol.">
        <title>The Global Catalogue of Microorganisms (GCM) 10K type strain sequencing project: providing services to taxonomists for standard genome sequencing and annotation.</title>
        <authorList>
            <consortium name="The Broad Institute Genomics Platform"/>
            <consortium name="The Broad Institute Genome Sequencing Center for Infectious Disease"/>
            <person name="Wu L."/>
            <person name="Ma J."/>
        </authorList>
    </citation>
    <scope>NUCLEOTIDE SEQUENCE [LARGE SCALE GENOMIC DNA]</scope>
    <source>
        <strain evidence="3">JCM 18409</strain>
    </source>
</reference>
<keyword evidence="3" id="KW-1185">Reference proteome</keyword>
<accession>A0ABP9IWY9</accession>
<dbReference type="Proteomes" id="UP001501759">
    <property type="component" value="Unassembled WGS sequence"/>
</dbReference>
<sequence length="232" mass="23797">MTRMKRPGPLLTLLTGLLLGVFLLSLNATTGTRNASSAQEEPPATAVSPGATAGPTAPTPASPAAPSTASARPSRSAAADADYAGRTDDDSSAVAVSLRGGRAIAYFCDGRDKESWLKGDVEDDGTMKLTGKNGAKLDGTLRDGKRIRGTVDLGGHRYGFTADKAVKPSGLYRATATVRGAKIDGGWIVLPGGRQVGVLDRDGRPSTAPRIDPETGAVTVDGRTITAKPVTP</sequence>
<evidence type="ECO:0000256" key="1">
    <source>
        <dbReference type="SAM" id="MobiDB-lite"/>
    </source>
</evidence>
<evidence type="ECO:0008006" key="4">
    <source>
        <dbReference type="Google" id="ProtNLM"/>
    </source>
</evidence>
<feature type="region of interest" description="Disordered" evidence="1">
    <location>
        <begin position="32"/>
        <end position="92"/>
    </location>
</feature>
<gene>
    <name evidence="2" type="ORF">GCM10023335_31770</name>
</gene>
<proteinExistence type="predicted"/>
<organism evidence="2 3">
    <name type="scientific">Streptomyces siamensis</name>
    <dbReference type="NCBI Taxonomy" id="1274986"/>
    <lineage>
        <taxon>Bacteria</taxon>
        <taxon>Bacillati</taxon>
        <taxon>Actinomycetota</taxon>
        <taxon>Actinomycetes</taxon>
        <taxon>Kitasatosporales</taxon>
        <taxon>Streptomycetaceae</taxon>
        <taxon>Streptomyces</taxon>
    </lineage>
</organism>
<feature type="compositionally biased region" description="Low complexity" evidence="1">
    <location>
        <begin position="42"/>
        <end position="56"/>
    </location>
</feature>
<evidence type="ECO:0000313" key="2">
    <source>
        <dbReference type="EMBL" id="GAA5010960.1"/>
    </source>
</evidence>
<dbReference type="EMBL" id="BAABKB010000008">
    <property type="protein sequence ID" value="GAA5010960.1"/>
    <property type="molecule type" value="Genomic_DNA"/>
</dbReference>
<comment type="caution">
    <text evidence="2">The sequence shown here is derived from an EMBL/GenBank/DDBJ whole genome shotgun (WGS) entry which is preliminary data.</text>
</comment>